<dbReference type="PANTHER" id="PTHR43115">
    <property type="entry name" value="DEHYDROGENASE/REDUCTASE SDR FAMILY MEMBER 11"/>
    <property type="match status" value="1"/>
</dbReference>
<dbReference type="CDD" id="cd05233">
    <property type="entry name" value="SDR_c"/>
    <property type="match status" value="1"/>
</dbReference>
<dbReference type="Pfam" id="PF00106">
    <property type="entry name" value="adh_short"/>
    <property type="match status" value="1"/>
</dbReference>
<evidence type="ECO:0000313" key="5">
    <source>
        <dbReference type="Proteomes" id="UP000189981"/>
    </source>
</evidence>
<dbReference type="STRING" id="572036.SAMN05661099_3173"/>
<organism evidence="4 5">
    <name type="scientific">Daejeonella lutea</name>
    <dbReference type="NCBI Taxonomy" id="572036"/>
    <lineage>
        <taxon>Bacteria</taxon>
        <taxon>Pseudomonadati</taxon>
        <taxon>Bacteroidota</taxon>
        <taxon>Sphingobacteriia</taxon>
        <taxon>Sphingobacteriales</taxon>
        <taxon>Sphingobacteriaceae</taxon>
        <taxon>Daejeonella</taxon>
    </lineage>
</organism>
<gene>
    <name evidence="4" type="ORF">SAMN05661099_3173</name>
</gene>
<name>A0A1T5ESC8_9SPHI</name>
<dbReference type="InterPro" id="IPR002347">
    <property type="entry name" value="SDR_fam"/>
</dbReference>
<dbReference type="RefSeq" id="WP_079703679.1">
    <property type="nucleotide sequence ID" value="NZ_FUYR01000004.1"/>
</dbReference>
<dbReference type="OrthoDB" id="9810734at2"/>
<evidence type="ECO:0000313" key="4">
    <source>
        <dbReference type="EMBL" id="SKB86827.1"/>
    </source>
</evidence>
<evidence type="ECO:0000256" key="1">
    <source>
        <dbReference type="ARBA" id="ARBA00006484"/>
    </source>
</evidence>
<dbReference type="PANTHER" id="PTHR43115:SF4">
    <property type="entry name" value="DEHYDROGENASE_REDUCTASE SDR FAMILY MEMBER 11"/>
    <property type="match status" value="1"/>
</dbReference>
<sequence>MNAIVTGATKGIGKALVELLAANNFNVALCARNSAEIETFVKELREKHPALKFFGQAADLEVEVDVAGFAAFVQANLKNADVLINNAGLFIPSGLMQEDDKTLSRQMKVNVYTPHYLSKFFVKNLVPKKGGHIFNICSIASLTPLTACASYSITKSALLTLTKLLREELIHSGIKVTAVLPGATLTDSWSGTTLPPERFVLPRDVANAVLNCLSMSAGANVDEIVIRPLQGEI</sequence>
<dbReference type="Proteomes" id="UP000189981">
    <property type="component" value="Unassembled WGS sequence"/>
</dbReference>
<dbReference type="InterPro" id="IPR036291">
    <property type="entry name" value="NAD(P)-bd_dom_sf"/>
</dbReference>
<dbReference type="PROSITE" id="PS00061">
    <property type="entry name" value="ADH_SHORT"/>
    <property type="match status" value="1"/>
</dbReference>
<reference evidence="5" key="1">
    <citation type="submission" date="2017-02" db="EMBL/GenBank/DDBJ databases">
        <authorList>
            <person name="Varghese N."/>
            <person name="Submissions S."/>
        </authorList>
    </citation>
    <scope>NUCLEOTIDE SEQUENCE [LARGE SCALE GENOMIC DNA]</scope>
    <source>
        <strain evidence="5">DSM 22385</strain>
    </source>
</reference>
<dbReference type="Gene3D" id="3.40.50.720">
    <property type="entry name" value="NAD(P)-binding Rossmann-like Domain"/>
    <property type="match status" value="1"/>
</dbReference>
<dbReference type="PRINTS" id="PR00081">
    <property type="entry name" value="GDHRDH"/>
</dbReference>
<keyword evidence="2" id="KW-0560">Oxidoreductase</keyword>
<evidence type="ECO:0000256" key="2">
    <source>
        <dbReference type="ARBA" id="ARBA00023002"/>
    </source>
</evidence>
<protein>
    <submittedName>
        <fullName evidence="4">Short-chain dehydrogenase</fullName>
    </submittedName>
</protein>
<dbReference type="InterPro" id="IPR020904">
    <property type="entry name" value="Sc_DH/Rdtase_CS"/>
</dbReference>
<accession>A0A1T5ESC8</accession>
<dbReference type="GO" id="GO:0016491">
    <property type="term" value="F:oxidoreductase activity"/>
    <property type="evidence" value="ECO:0007669"/>
    <property type="project" value="UniProtKB-KW"/>
</dbReference>
<proteinExistence type="inferred from homology"/>
<keyword evidence="5" id="KW-1185">Reference proteome</keyword>
<dbReference type="PRINTS" id="PR00080">
    <property type="entry name" value="SDRFAMILY"/>
</dbReference>
<evidence type="ECO:0000256" key="3">
    <source>
        <dbReference type="RuleBase" id="RU000363"/>
    </source>
</evidence>
<comment type="similarity">
    <text evidence="1 3">Belongs to the short-chain dehydrogenases/reductases (SDR) family.</text>
</comment>
<dbReference type="AlphaFoldDB" id="A0A1T5ESC8"/>
<dbReference type="SUPFAM" id="SSF51735">
    <property type="entry name" value="NAD(P)-binding Rossmann-fold domains"/>
    <property type="match status" value="1"/>
</dbReference>
<dbReference type="EMBL" id="FUYR01000004">
    <property type="protein sequence ID" value="SKB86827.1"/>
    <property type="molecule type" value="Genomic_DNA"/>
</dbReference>